<dbReference type="CDD" id="cd02440">
    <property type="entry name" value="AdoMet_MTases"/>
    <property type="match status" value="1"/>
</dbReference>
<dbReference type="GO" id="GO:0008168">
    <property type="term" value="F:methyltransferase activity"/>
    <property type="evidence" value="ECO:0007669"/>
    <property type="project" value="UniProtKB-KW"/>
</dbReference>
<keyword evidence="4" id="KW-1185">Reference proteome</keyword>
<dbReference type="NCBIfam" id="NF011650">
    <property type="entry name" value="PRK15068.1"/>
    <property type="match status" value="1"/>
</dbReference>
<dbReference type="InterPro" id="IPR027555">
    <property type="entry name" value="Mo5U34_MeTrfas-like"/>
</dbReference>
<dbReference type="InterPro" id="IPR029063">
    <property type="entry name" value="SAM-dependent_MTases_sf"/>
</dbReference>
<keyword evidence="3" id="KW-0489">Methyltransferase</keyword>
<organism evidence="3 4">
    <name type="scientific">Novipirellula artificiosorum</name>
    <dbReference type="NCBI Taxonomy" id="2528016"/>
    <lineage>
        <taxon>Bacteria</taxon>
        <taxon>Pseudomonadati</taxon>
        <taxon>Planctomycetota</taxon>
        <taxon>Planctomycetia</taxon>
        <taxon>Pirellulales</taxon>
        <taxon>Pirellulaceae</taxon>
        <taxon>Novipirellula</taxon>
    </lineage>
</organism>
<dbReference type="GO" id="GO:0002098">
    <property type="term" value="P:tRNA wobble uridine modification"/>
    <property type="evidence" value="ECO:0007669"/>
    <property type="project" value="InterPro"/>
</dbReference>
<dbReference type="Proteomes" id="UP000319143">
    <property type="component" value="Unassembled WGS sequence"/>
</dbReference>
<accession>A0A5C6DI20</accession>
<evidence type="ECO:0000256" key="1">
    <source>
        <dbReference type="ARBA" id="ARBA00022679"/>
    </source>
</evidence>
<dbReference type="AlphaFoldDB" id="A0A5C6DI20"/>
<evidence type="ECO:0000313" key="3">
    <source>
        <dbReference type="EMBL" id="TWU35845.1"/>
    </source>
</evidence>
<name>A0A5C6DI20_9BACT</name>
<dbReference type="RefSeq" id="WP_146527930.1">
    <property type="nucleotide sequence ID" value="NZ_SJPV01000006.1"/>
</dbReference>
<keyword evidence="1 3" id="KW-0808">Transferase</keyword>
<comment type="caution">
    <text evidence="3">The sequence shown here is derived from an EMBL/GenBank/DDBJ whole genome shotgun (WGS) entry which is preliminary data.</text>
</comment>
<dbReference type="InterPro" id="IPR010017">
    <property type="entry name" value="CmoB"/>
</dbReference>
<dbReference type="Pfam" id="PF08003">
    <property type="entry name" value="Methyltransf_9"/>
    <property type="match status" value="1"/>
</dbReference>
<keyword evidence="2" id="KW-0819">tRNA processing</keyword>
<dbReference type="PANTHER" id="PTHR43464:SF95">
    <property type="entry name" value="TRNA U34 CARBOXYMETHYLTRANSFERASE"/>
    <property type="match status" value="1"/>
</dbReference>
<gene>
    <name evidence="3" type="primary">cmoB</name>
    <name evidence="3" type="ORF">Poly41_35960</name>
</gene>
<dbReference type="NCBIfam" id="TIGR00452">
    <property type="entry name" value="tRNA 5-methoxyuridine(34)/uridine 5-oxyacetic acid(34) synthase CmoB"/>
    <property type="match status" value="1"/>
</dbReference>
<proteinExistence type="inferred from homology"/>
<dbReference type="GO" id="GO:0032259">
    <property type="term" value="P:methylation"/>
    <property type="evidence" value="ECO:0007669"/>
    <property type="project" value="UniProtKB-KW"/>
</dbReference>
<dbReference type="EC" id="2.1.1.-" evidence="3"/>
<dbReference type="GO" id="GO:0016765">
    <property type="term" value="F:transferase activity, transferring alkyl or aryl (other than methyl) groups"/>
    <property type="evidence" value="ECO:0007669"/>
    <property type="project" value="InterPro"/>
</dbReference>
<dbReference type="OrthoDB" id="9791837at2"/>
<dbReference type="SUPFAM" id="SSF53335">
    <property type="entry name" value="S-adenosyl-L-methionine-dependent methyltransferases"/>
    <property type="match status" value="1"/>
</dbReference>
<evidence type="ECO:0000313" key="4">
    <source>
        <dbReference type="Proteomes" id="UP000319143"/>
    </source>
</evidence>
<dbReference type="PANTHER" id="PTHR43464">
    <property type="entry name" value="METHYLTRANSFERASE"/>
    <property type="match status" value="1"/>
</dbReference>
<sequence>MTLFDRNALYELLRKRDGSCCADEIRSLCEDRFFPAKHGNLDKWKRAWKQLPDGPDVTLDSRGDVVKVLGNCSETQREDLRETLKMFHPWRKGPFEVLGIPIDTEWRSNWKWDRIGSAIDLRGQSVLDVGCGNGYYGWKMLEAGAEWVLGCDPYLLYVMQFEVIRRFAPMPERHFVVPLTDTELPKSLGAFDTTFSMGVLYHRTSPIDHLQTLAETLRPGGQLVLETLVVDSCKPEVLVPTGRYAKMRNVWFIPSVPMLSCWLTRCGYVDVQCIDITLTTSDEQRRTDWMTFESLADFLDPDDASRTVEGHPAPLRAIVTATKR</sequence>
<dbReference type="HAMAP" id="MF_01590">
    <property type="entry name" value="tRNA_carboxymethyltr_CmoB"/>
    <property type="match status" value="1"/>
</dbReference>
<reference evidence="3 4" key="1">
    <citation type="submission" date="2019-02" db="EMBL/GenBank/DDBJ databases">
        <title>Deep-cultivation of Planctomycetes and their phenomic and genomic characterization uncovers novel biology.</title>
        <authorList>
            <person name="Wiegand S."/>
            <person name="Jogler M."/>
            <person name="Boedeker C."/>
            <person name="Pinto D."/>
            <person name="Vollmers J."/>
            <person name="Rivas-Marin E."/>
            <person name="Kohn T."/>
            <person name="Peeters S.H."/>
            <person name="Heuer A."/>
            <person name="Rast P."/>
            <person name="Oberbeckmann S."/>
            <person name="Bunk B."/>
            <person name="Jeske O."/>
            <person name="Meyerdierks A."/>
            <person name="Storesund J.E."/>
            <person name="Kallscheuer N."/>
            <person name="Luecker S."/>
            <person name="Lage O.M."/>
            <person name="Pohl T."/>
            <person name="Merkel B.J."/>
            <person name="Hornburger P."/>
            <person name="Mueller R.-W."/>
            <person name="Bruemmer F."/>
            <person name="Labrenz M."/>
            <person name="Spormann A.M."/>
            <person name="Op Den Camp H."/>
            <person name="Overmann J."/>
            <person name="Amann R."/>
            <person name="Jetten M.S.M."/>
            <person name="Mascher T."/>
            <person name="Medema M.H."/>
            <person name="Devos D.P."/>
            <person name="Kaster A.-K."/>
            <person name="Ovreas L."/>
            <person name="Rohde M."/>
            <person name="Galperin M.Y."/>
            <person name="Jogler C."/>
        </authorList>
    </citation>
    <scope>NUCLEOTIDE SEQUENCE [LARGE SCALE GENOMIC DNA]</scope>
    <source>
        <strain evidence="3 4">Poly41</strain>
    </source>
</reference>
<dbReference type="EMBL" id="SJPV01000006">
    <property type="protein sequence ID" value="TWU35845.1"/>
    <property type="molecule type" value="Genomic_DNA"/>
</dbReference>
<evidence type="ECO:0000256" key="2">
    <source>
        <dbReference type="ARBA" id="ARBA00022694"/>
    </source>
</evidence>
<protein>
    <submittedName>
        <fullName evidence="3">tRNA (Mo5U34)-methyltransferase</fullName>
        <ecNumber evidence="3">2.1.1.-</ecNumber>
    </submittedName>
</protein>
<dbReference type="Gene3D" id="3.40.50.150">
    <property type="entry name" value="Vaccinia Virus protein VP39"/>
    <property type="match status" value="1"/>
</dbReference>